<dbReference type="GO" id="GO:0005524">
    <property type="term" value="F:ATP binding"/>
    <property type="evidence" value="ECO:0007669"/>
    <property type="project" value="TreeGrafter"/>
</dbReference>
<dbReference type="InterPro" id="IPR011322">
    <property type="entry name" value="N-reg_PII-like_a/b"/>
</dbReference>
<sequence>MKKVECIIRPEKLEELVVAVEQLGISGLNITQIAGYGNQKGQTDTYRGVEYEVKFKEKLKVEIVVDEEKVEDLVDKILSAARTGEVGDGKIFIYSIEEAVRIRTKEVGKEAI</sequence>
<dbReference type="GO" id="GO:0006808">
    <property type="term" value="P:regulation of nitrogen utilization"/>
    <property type="evidence" value="ECO:0007669"/>
    <property type="project" value="InterPro"/>
</dbReference>
<proteinExistence type="inferred from homology"/>
<protein>
    <submittedName>
        <fullName evidence="3">Nitrogen regulatory protein P-II</fullName>
    </submittedName>
</protein>
<reference evidence="3 4" key="1">
    <citation type="journal article" date="2010" name="Stand. Genomic Sci.">
        <title>Complete genome sequence of Acetohalobium arabaticum type strain (Z-7288).</title>
        <authorList>
            <person name="Sikorski J."/>
            <person name="Lapidus A."/>
            <person name="Chertkov O."/>
            <person name="Lucas S."/>
            <person name="Copeland A."/>
            <person name="Glavina Del Rio T."/>
            <person name="Nolan M."/>
            <person name="Tice H."/>
            <person name="Cheng J.F."/>
            <person name="Han C."/>
            <person name="Brambilla E."/>
            <person name="Pitluck S."/>
            <person name="Liolios K."/>
            <person name="Ivanova N."/>
            <person name="Mavromatis K."/>
            <person name="Mikhailova N."/>
            <person name="Pati A."/>
            <person name="Bruce D."/>
            <person name="Detter C."/>
            <person name="Tapia R."/>
            <person name="Goodwin L."/>
            <person name="Chen A."/>
            <person name="Palaniappan K."/>
            <person name="Land M."/>
            <person name="Hauser L."/>
            <person name="Chang Y.J."/>
            <person name="Jeffries C.D."/>
            <person name="Rohde M."/>
            <person name="Goker M."/>
            <person name="Spring S."/>
            <person name="Woyke T."/>
            <person name="Bristow J."/>
            <person name="Eisen J.A."/>
            <person name="Markowitz V."/>
            <person name="Hugenholtz P."/>
            <person name="Kyrpides N.C."/>
            <person name="Klenk H.P."/>
        </authorList>
    </citation>
    <scope>NUCLEOTIDE SEQUENCE [LARGE SCALE GENOMIC DNA]</scope>
    <source>
        <strain evidence="4">ATCC 49924 / DSM 5501 / Z-7288</strain>
    </source>
</reference>
<keyword evidence="4" id="KW-1185">Reference proteome</keyword>
<dbReference type="Gene3D" id="3.30.70.120">
    <property type="match status" value="1"/>
</dbReference>
<evidence type="ECO:0000256" key="2">
    <source>
        <dbReference type="RuleBase" id="RU003936"/>
    </source>
</evidence>
<dbReference type="SMART" id="SM00938">
    <property type="entry name" value="P-II"/>
    <property type="match status" value="1"/>
</dbReference>
<organism evidence="3 4">
    <name type="scientific">Acetohalobium arabaticum (strain ATCC 49924 / DSM 5501 / Z-7288)</name>
    <dbReference type="NCBI Taxonomy" id="574087"/>
    <lineage>
        <taxon>Bacteria</taxon>
        <taxon>Bacillati</taxon>
        <taxon>Bacillota</taxon>
        <taxon>Clostridia</taxon>
        <taxon>Halanaerobiales</taxon>
        <taxon>Halobacteroidaceae</taxon>
        <taxon>Acetohalobium</taxon>
    </lineage>
</organism>
<name>D9QS42_ACEAZ</name>
<dbReference type="PROSITE" id="PS00638">
    <property type="entry name" value="PII_GLNB_CTER"/>
    <property type="match status" value="1"/>
</dbReference>
<gene>
    <name evidence="3" type="ordered locus">Acear_1829</name>
</gene>
<dbReference type="HOGENOM" id="CLU_082268_0_0_9"/>
<dbReference type="EMBL" id="CP002105">
    <property type="protein sequence ID" value="ADL13333.1"/>
    <property type="molecule type" value="Genomic_DNA"/>
</dbReference>
<dbReference type="InterPro" id="IPR015867">
    <property type="entry name" value="N-reg_PII/ATP_PRibTrfase_C"/>
</dbReference>
<keyword evidence="1" id="KW-0597">Phosphoprotein</keyword>
<dbReference type="InterPro" id="IPR002187">
    <property type="entry name" value="N-reg_PII"/>
</dbReference>
<dbReference type="STRING" id="574087.Acear_1829"/>
<dbReference type="PANTHER" id="PTHR30115">
    <property type="entry name" value="NITROGEN REGULATORY PROTEIN P-II"/>
    <property type="match status" value="1"/>
</dbReference>
<dbReference type="GO" id="GO:0005829">
    <property type="term" value="C:cytosol"/>
    <property type="evidence" value="ECO:0007669"/>
    <property type="project" value="TreeGrafter"/>
</dbReference>
<dbReference type="OrthoDB" id="9802729at2"/>
<dbReference type="PRINTS" id="PR00340">
    <property type="entry name" value="PIIGLNB"/>
</dbReference>
<dbReference type="InterPro" id="IPR017918">
    <property type="entry name" value="N-reg_PII_CS"/>
</dbReference>
<dbReference type="Pfam" id="PF00543">
    <property type="entry name" value="P-II"/>
    <property type="match status" value="1"/>
</dbReference>
<evidence type="ECO:0000256" key="1">
    <source>
        <dbReference type="PIRSR" id="PIRSR602187-50"/>
    </source>
</evidence>
<feature type="modified residue" description="O-UMP-tyrosine" evidence="1">
    <location>
        <position position="51"/>
    </location>
</feature>
<dbReference type="AlphaFoldDB" id="D9QS42"/>
<dbReference type="eggNOG" id="COG0347">
    <property type="taxonomic scope" value="Bacteria"/>
</dbReference>
<dbReference type="GO" id="GO:0030234">
    <property type="term" value="F:enzyme regulator activity"/>
    <property type="evidence" value="ECO:0007669"/>
    <property type="project" value="InterPro"/>
</dbReference>
<evidence type="ECO:0000313" key="4">
    <source>
        <dbReference type="Proteomes" id="UP000001661"/>
    </source>
</evidence>
<dbReference type="Proteomes" id="UP000001661">
    <property type="component" value="Chromosome"/>
</dbReference>
<dbReference type="SUPFAM" id="SSF54913">
    <property type="entry name" value="GlnB-like"/>
    <property type="match status" value="1"/>
</dbReference>
<accession>D9QS42</accession>
<dbReference type="RefSeq" id="WP_013278778.1">
    <property type="nucleotide sequence ID" value="NC_014378.1"/>
</dbReference>
<dbReference type="PROSITE" id="PS51343">
    <property type="entry name" value="PII_GLNB_DOM"/>
    <property type="match status" value="1"/>
</dbReference>
<comment type="similarity">
    <text evidence="2">Belongs to the P(II) protein family.</text>
</comment>
<dbReference type="PANTHER" id="PTHR30115:SF11">
    <property type="entry name" value="NITROGEN REGULATORY PROTEIN P-II HOMOLOG"/>
    <property type="match status" value="1"/>
</dbReference>
<evidence type="ECO:0000313" key="3">
    <source>
        <dbReference type="EMBL" id="ADL13333.1"/>
    </source>
</evidence>
<dbReference type="KEGG" id="aar:Acear_1829"/>